<dbReference type="EMBL" id="KV875171">
    <property type="protein sequence ID" value="OIW22109.1"/>
    <property type="molecule type" value="Genomic_DNA"/>
</dbReference>
<protein>
    <submittedName>
        <fullName evidence="1">Uncharacterized protein</fullName>
    </submittedName>
</protein>
<organism evidence="1 2">
    <name type="scientific">Coniochaeta ligniaria NRRL 30616</name>
    <dbReference type="NCBI Taxonomy" id="1408157"/>
    <lineage>
        <taxon>Eukaryota</taxon>
        <taxon>Fungi</taxon>
        <taxon>Dikarya</taxon>
        <taxon>Ascomycota</taxon>
        <taxon>Pezizomycotina</taxon>
        <taxon>Sordariomycetes</taxon>
        <taxon>Sordariomycetidae</taxon>
        <taxon>Coniochaetales</taxon>
        <taxon>Coniochaetaceae</taxon>
        <taxon>Coniochaeta</taxon>
    </lineage>
</organism>
<gene>
    <name evidence="1" type="ORF">CONLIGDRAFT_720083</name>
</gene>
<name>A0A1J7I3P1_9PEZI</name>
<evidence type="ECO:0000313" key="2">
    <source>
        <dbReference type="Proteomes" id="UP000182658"/>
    </source>
</evidence>
<reference evidence="1 2" key="1">
    <citation type="submission" date="2016-10" db="EMBL/GenBank/DDBJ databases">
        <title>Draft genome sequence of Coniochaeta ligniaria NRRL30616, a lignocellulolytic fungus for bioabatement of inhibitors in plant biomass hydrolysates.</title>
        <authorList>
            <consortium name="DOE Joint Genome Institute"/>
            <person name="Jimenez D.J."/>
            <person name="Hector R.E."/>
            <person name="Riley R."/>
            <person name="Sun H."/>
            <person name="Grigoriev I.V."/>
            <person name="Van Elsas J.D."/>
            <person name="Nichols N.N."/>
        </authorList>
    </citation>
    <scope>NUCLEOTIDE SEQUENCE [LARGE SCALE GENOMIC DNA]</scope>
    <source>
        <strain evidence="1 2">NRRL 30616</strain>
    </source>
</reference>
<evidence type="ECO:0000313" key="1">
    <source>
        <dbReference type="EMBL" id="OIW22109.1"/>
    </source>
</evidence>
<sequence length="126" mass="14491">MSGRVFNRPRELNGADMTQINAQVFLHEGRLWIRINTYPGRFRNTALYVWVVDVDHARLATGYLVPFPHNNNGPNVVQYDVEQVVQQLVQQLVQPLVHQVIDQELEQACPCGRGAACCYRRMADRQ</sequence>
<proteinExistence type="predicted"/>
<keyword evidence="2" id="KW-1185">Reference proteome</keyword>
<dbReference type="Proteomes" id="UP000182658">
    <property type="component" value="Unassembled WGS sequence"/>
</dbReference>
<dbReference type="InParanoid" id="A0A1J7I3P1"/>
<accession>A0A1J7I3P1</accession>
<dbReference type="AlphaFoldDB" id="A0A1J7I3P1"/>